<dbReference type="InterPro" id="IPR000008">
    <property type="entry name" value="C2_dom"/>
</dbReference>
<dbReference type="SUPFAM" id="SSF53300">
    <property type="entry name" value="vWA-like"/>
    <property type="match status" value="1"/>
</dbReference>
<sequence length="505" mass="58095">MDQNTPKQVELIFNATKLQGGTSQQDPYLKIFFIDNENTYKELGETEFQKRDPNPKWVKSFKMDFIFQRRQNLRFEVWDKNTISSDKLIGTAEATLSQIMADQTNNLKLSLTDQKNNHVGDLFCRAGNVGTNCVQWTWEGIKLKNMDTFSKSDPLMRLWYKGDNETYVYIKETEVIMDNNDPKWKRFETSLNLLCKNDLNRQFYIEVKDWEQSGNYKFIGEAYVSLAWIIQNPNALIELKDKGKINGHLKCSDVKLVKPEFIDFLMGGQQINIISAIDYTASNGEYTDPNSLHCADLSRNQYLTTLKAVCDVLLDFDQDKKISMYGFGGVPEFPNFKKYDTDHCFPVTGNPNNAEVGGVDGIVQTYLDSLKYVTLCGPTLFSEIIQKSMEYAKKQQDNNVYTILLILTDGVIDDLQESKILLSQAGELPFSVVIVGIGNDKFTSMKELDGPDVKEMTDVQYKRDCCNFIRFADYKKDSKKLLEQILAEIPQQLTTYKKQHKQFVR</sequence>
<dbReference type="Gene3D" id="2.60.40.150">
    <property type="entry name" value="C2 domain"/>
    <property type="match status" value="2"/>
</dbReference>
<evidence type="ECO:0000259" key="2">
    <source>
        <dbReference type="PROSITE" id="PS50004"/>
    </source>
</evidence>
<evidence type="ECO:0000313" key="4">
    <source>
        <dbReference type="Proteomes" id="UP000008983"/>
    </source>
</evidence>
<keyword evidence="4" id="KW-1185">Reference proteome</keyword>
<dbReference type="Pfam" id="PF00168">
    <property type="entry name" value="C2"/>
    <property type="match status" value="2"/>
</dbReference>
<dbReference type="InterPro" id="IPR045052">
    <property type="entry name" value="Copine"/>
</dbReference>
<reference evidence="3 4" key="1">
    <citation type="submission" date="2011-07" db="EMBL/GenBank/DDBJ databases">
        <authorList>
            <person name="Coyne R."/>
            <person name="Brami D."/>
            <person name="Johnson J."/>
            <person name="Hostetler J."/>
            <person name="Hannick L."/>
            <person name="Clark T."/>
            <person name="Cassidy-Hanley D."/>
            <person name="Inman J."/>
        </authorList>
    </citation>
    <scope>NUCLEOTIDE SEQUENCE [LARGE SCALE GENOMIC DNA]</scope>
    <source>
        <strain evidence="3 4">G5</strain>
    </source>
</reference>
<dbReference type="AlphaFoldDB" id="G0QXQ1"/>
<dbReference type="GeneID" id="14906119"/>
<dbReference type="Gene3D" id="3.40.50.410">
    <property type="entry name" value="von Willebrand factor, type A domain"/>
    <property type="match status" value="1"/>
</dbReference>
<dbReference type="PANTHER" id="PTHR10857">
    <property type="entry name" value="COPINE"/>
    <property type="match status" value="1"/>
</dbReference>
<dbReference type="RefSeq" id="XP_004031224.1">
    <property type="nucleotide sequence ID" value="XM_004031176.1"/>
</dbReference>
<dbReference type="InterPro" id="IPR010734">
    <property type="entry name" value="Copine_C"/>
</dbReference>
<evidence type="ECO:0000256" key="1">
    <source>
        <dbReference type="ARBA" id="ARBA00009048"/>
    </source>
</evidence>
<dbReference type="SUPFAM" id="SSF49562">
    <property type="entry name" value="C2 domain (Calcium/lipid-binding domain, CaLB)"/>
    <property type="match status" value="2"/>
</dbReference>
<evidence type="ECO:0000313" key="3">
    <source>
        <dbReference type="EMBL" id="EGR29988.1"/>
    </source>
</evidence>
<dbReference type="PANTHER" id="PTHR10857:SF106">
    <property type="entry name" value="C2 DOMAIN-CONTAINING PROTEIN"/>
    <property type="match status" value="1"/>
</dbReference>
<name>G0QXQ1_ICHMU</name>
<dbReference type="CDD" id="cd04047">
    <property type="entry name" value="C2B_Copine"/>
    <property type="match status" value="1"/>
</dbReference>
<protein>
    <recommendedName>
        <fullName evidence="2">C2 domain-containing protein</fullName>
    </recommendedName>
</protein>
<feature type="domain" description="C2" evidence="2">
    <location>
        <begin position="113"/>
        <end position="239"/>
    </location>
</feature>
<dbReference type="InterPro" id="IPR035892">
    <property type="entry name" value="C2_domain_sf"/>
</dbReference>
<dbReference type="GO" id="GO:0071277">
    <property type="term" value="P:cellular response to calcium ion"/>
    <property type="evidence" value="ECO:0007669"/>
    <property type="project" value="TreeGrafter"/>
</dbReference>
<dbReference type="InterPro" id="IPR036465">
    <property type="entry name" value="vWFA_dom_sf"/>
</dbReference>
<dbReference type="PROSITE" id="PS50004">
    <property type="entry name" value="C2"/>
    <property type="match status" value="2"/>
</dbReference>
<dbReference type="OMA" id="AHDSHSK"/>
<dbReference type="GO" id="GO:0005544">
    <property type="term" value="F:calcium-dependent phospholipid binding"/>
    <property type="evidence" value="ECO:0007669"/>
    <property type="project" value="InterPro"/>
</dbReference>
<dbReference type="Pfam" id="PF07002">
    <property type="entry name" value="Copine"/>
    <property type="match status" value="1"/>
</dbReference>
<dbReference type="EMBL" id="GL984086">
    <property type="protein sequence ID" value="EGR29988.1"/>
    <property type="molecule type" value="Genomic_DNA"/>
</dbReference>
<dbReference type="SMART" id="SM00239">
    <property type="entry name" value="C2"/>
    <property type="match status" value="2"/>
</dbReference>
<feature type="domain" description="C2" evidence="2">
    <location>
        <begin position="1"/>
        <end position="109"/>
    </location>
</feature>
<dbReference type="OrthoDB" id="308084at2759"/>
<dbReference type="STRING" id="857967.G0QXQ1"/>
<dbReference type="InterPro" id="IPR037768">
    <property type="entry name" value="C2B_Copine"/>
</dbReference>
<dbReference type="Proteomes" id="UP000008983">
    <property type="component" value="Unassembled WGS sequence"/>
</dbReference>
<dbReference type="InParanoid" id="G0QXQ1"/>
<organism evidence="3 4">
    <name type="scientific">Ichthyophthirius multifiliis</name>
    <name type="common">White spot disease agent</name>
    <name type="synonym">Ich</name>
    <dbReference type="NCBI Taxonomy" id="5932"/>
    <lineage>
        <taxon>Eukaryota</taxon>
        <taxon>Sar</taxon>
        <taxon>Alveolata</taxon>
        <taxon>Ciliophora</taxon>
        <taxon>Intramacronucleata</taxon>
        <taxon>Oligohymenophorea</taxon>
        <taxon>Hymenostomatida</taxon>
        <taxon>Ophryoglenina</taxon>
        <taxon>Ichthyophthirius</taxon>
    </lineage>
</organism>
<dbReference type="eggNOG" id="KOG1327">
    <property type="taxonomic scope" value="Eukaryota"/>
</dbReference>
<comment type="similarity">
    <text evidence="1">Belongs to the copine family.</text>
</comment>
<gene>
    <name evidence="3" type="ORF">IMG5_144620</name>
</gene>
<dbReference type="GO" id="GO:0005886">
    <property type="term" value="C:plasma membrane"/>
    <property type="evidence" value="ECO:0007669"/>
    <property type="project" value="TreeGrafter"/>
</dbReference>
<accession>G0QXQ1</accession>
<proteinExistence type="inferred from homology"/>